<feature type="compositionally biased region" description="Low complexity" evidence="1">
    <location>
        <begin position="36"/>
        <end position="49"/>
    </location>
</feature>
<dbReference type="AlphaFoldDB" id="A0A6B3BGQ9"/>
<sequence length="70" mass="7082">MSATPSAFRVLRGEPTPDELGALVAVLTALRARTETAAAGDDTSGAGAAVPRAAWDRGGNGYRSPLAWVG</sequence>
<dbReference type="Pfam" id="PF13822">
    <property type="entry name" value="ACC_epsilon"/>
    <property type="match status" value="1"/>
</dbReference>
<gene>
    <name evidence="2" type="ORF">G3I71_03165</name>
</gene>
<comment type="caution">
    <text evidence="2">The sequence shown here is derived from an EMBL/GenBank/DDBJ whole genome shotgun (WGS) entry which is preliminary data.</text>
</comment>
<reference evidence="2" key="1">
    <citation type="submission" date="2020-01" db="EMBL/GenBank/DDBJ databases">
        <title>Insect and environment-associated Actinomycetes.</title>
        <authorList>
            <person name="Currrie C."/>
            <person name="Chevrette M."/>
            <person name="Carlson C."/>
            <person name="Stubbendieck R."/>
            <person name="Wendt-Pienkowski E."/>
        </authorList>
    </citation>
    <scope>NUCLEOTIDE SEQUENCE</scope>
    <source>
        <strain evidence="2">SID12501</strain>
    </source>
</reference>
<dbReference type="EMBL" id="JAAGLU010000002">
    <property type="protein sequence ID" value="NEC84881.1"/>
    <property type="molecule type" value="Genomic_DNA"/>
</dbReference>
<dbReference type="RefSeq" id="WP_164312305.1">
    <property type="nucleotide sequence ID" value="NZ_JAAGLU010000002.1"/>
</dbReference>
<organism evidence="2">
    <name type="scientific">Streptomyces sp. SID12501</name>
    <dbReference type="NCBI Taxonomy" id="2706042"/>
    <lineage>
        <taxon>Bacteria</taxon>
        <taxon>Bacillati</taxon>
        <taxon>Actinomycetota</taxon>
        <taxon>Actinomycetes</taxon>
        <taxon>Kitasatosporales</taxon>
        <taxon>Streptomycetaceae</taxon>
        <taxon>Streptomyces</taxon>
    </lineage>
</organism>
<name>A0A6B3BGQ9_9ACTN</name>
<dbReference type="InterPro" id="IPR032716">
    <property type="entry name" value="ACC_epsilon"/>
</dbReference>
<evidence type="ECO:0000313" key="2">
    <source>
        <dbReference type="EMBL" id="NEC84881.1"/>
    </source>
</evidence>
<dbReference type="GO" id="GO:0004658">
    <property type="term" value="F:propionyl-CoA carboxylase activity"/>
    <property type="evidence" value="ECO:0007669"/>
    <property type="project" value="InterPro"/>
</dbReference>
<proteinExistence type="predicted"/>
<feature type="region of interest" description="Disordered" evidence="1">
    <location>
        <begin position="36"/>
        <end position="70"/>
    </location>
</feature>
<protein>
    <submittedName>
        <fullName evidence="2">Acyl-CoA carboxylase subunit epsilon</fullName>
    </submittedName>
</protein>
<dbReference type="GO" id="GO:0003989">
    <property type="term" value="F:acetyl-CoA carboxylase activity"/>
    <property type="evidence" value="ECO:0007669"/>
    <property type="project" value="InterPro"/>
</dbReference>
<evidence type="ECO:0000256" key="1">
    <source>
        <dbReference type="SAM" id="MobiDB-lite"/>
    </source>
</evidence>
<accession>A0A6B3BGQ9</accession>